<proteinExistence type="predicted"/>
<evidence type="ECO:0000313" key="3">
    <source>
        <dbReference type="Proteomes" id="UP000095287"/>
    </source>
</evidence>
<organism evidence="3 4">
    <name type="scientific">Steinernema glaseri</name>
    <dbReference type="NCBI Taxonomy" id="37863"/>
    <lineage>
        <taxon>Eukaryota</taxon>
        <taxon>Metazoa</taxon>
        <taxon>Ecdysozoa</taxon>
        <taxon>Nematoda</taxon>
        <taxon>Chromadorea</taxon>
        <taxon>Rhabditida</taxon>
        <taxon>Tylenchina</taxon>
        <taxon>Panagrolaimomorpha</taxon>
        <taxon>Strongyloidoidea</taxon>
        <taxon>Steinernematidae</taxon>
        <taxon>Steinernema</taxon>
    </lineage>
</organism>
<dbReference type="Proteomes" id="UP000095287">
    <property type="component" value="Unplaced"/>
</dbReference>
<keyword evidence="1" id="KW-1133">Transmembrane helix</keyword>
<sequence>MNSFLAFLLLATTALVFADLGGLVSGGTGDDDHDGDQDSGVHLGGLLQDLVGTVQNATSGLPIVGELIGGLPLGGIIGIVIALIKAILDLPHAQWGLNSAKRTMLFRAILTLVLLLTTTCLVSAYFPIYRAIPQEPEDNPWTHADYTLTIPLEHYSGTPLFSW</sequence>
<feature type="transmembrane region" description="Helical" evidence="1">
    <location>
        <begin position="67"/>
        <end position="88"/>
    </location>
</feature>
<keyword evidence="1" id="KW-0812">Transmembrane</keyword>
<feature type="transmembrane region" description="Helical" evidence="1">
    <location>
        <begin position="109"/>
        <end position="128"/>
    </location>
</feature>
<evidence type="ECO:0000313" key="4">
    <source>
        <dbReference type="WBParaSite" id="L893_g26966.t1"/>
    </source>
</evidence>
<keyword evidence="1" id="KW-0472">Membrane</keyword>
<evidence type="ECO:0000256" key="1">
    <source>
        <dbReference type="SAM" id="Phobius"/>
    </source>
</evidence>
<dbReference type="WBParaSite" id="L893_g26966.t1">
    <property type="protein sequence ID" value="L893_g26966.t1"/>
    <property type="gene ID" value="L893_g26966"/>
</dbReference>
<dbReference type="AlphaFoldDB" id="A0A1I7ZJ87"/>
<keyword evidence="3" id="KW-1185">Reference proteome</keyword>
<accession>A0A1I7ZJ87</accession>
<protein>
    <submittedName>
        <fullName evidence="4">Secreted protein</fullName>
    </submittedName>
</protein>
<name>A0A1I7ZJ87_9BILA</name>
<evidence type="ECO:0000256" key="2">
    <source>
        <dbReference type="SAM" id="SignalP"/>
    </source>
</evidence>
<feature type="chain" id="PRO_5009313541" evidence="2">
    <location>
        <begin position="19"/>
        <end position="163"/>
    </location>
</feature>
<reference evidence="4" key="1">
    <citation type="submission" date="2016-11" db="UniProtKB">
        <authorList>
            <consortium name="WormBaseParasite"/>
        </authorList>
    </citation>
    <scope>IDENTIFICATION</scope>
</reference>
<feature type="signal peptide" evidence="2">
    <location>
        <begin position="1"/>
        <end position="18"/>
    </location>
</feature>
<keyword evidence="2" id="KW-0732">Signal</keyword>